<dbReference type="EMBL" id="BJND01000008">
    <property type="protein sequence ID" value="GEC03611.1"/>
    <property type="molecule type" value="Genomic_DNA"/>
</dbReference>
<evidence type="ECO:0000313" key="16">
    <source>
        <dbReference type="Proteomes" id="UP000317881"/>
    </source>
</evidence>
<evidence type="ECO:0000256" key="12">
    <source>
        <dbReference type="SAM" id="Phobius"/>
    </source>
</evidence>
<evidence type="ECO:0000256" key="11">
    <source>
        <dbReference type="SAM" id="MobiDB-lite"/>
    </source>
</evidence>
<dbReference type="EC" id="2.7.13.3" evidence="3"/>
<feature type="transmembrane region" description="Helical" evidence="12">
    <location>
        <begin position="53"/>
        <end position="72"/>
    </location>
</feature>
<feature type="region of interest" description="Disordered" evidence="11">
    <location>
        <begin position="501"/>
        <end position="522"/>
    </location>
</feature>
<evidence type="ECO:0000256" key="4">
    <source>
        <dbReference type="ARBA" id="ARBA00022553"/>
    </source>
</evidence>
<dbReference type="CDD" id="cd06225">
    <property type="entry name" value="HAMP"/>
    <property type="match status" value="1"/>
</dbReference>
<feature type="compositionally biased region" description="Basic and acidic residues" evidence="11">
    <location>
        <begin position="507"/>
        <end position="522"/>
    </location>
</feature>
<feature type="transmembrane region" description="Helical" evidence="12">
    <location>
        <begin position="218"/>
        <end position="236"/>
    </location>
</feature>
<dbReference type="CDD" id="cd00075">
    <property type="entry name" value="HATPase"/>
    <property type="match status" value="1"/>
</dbReference>
<feature type="domain" description="Histidine kinase" evidence="13">
    <location>
        <begin position="298"/>
        <end position="509"/>
    </location>
</feature>
<dbReference type="InterPro" id="IPR036890">
    <property type="entry name" value="HATPase_C_sf"/>
</dbReference>
<keyword evidence="7 15" id="KW-0418">Kinase</keyword>
<dbReference type="GO" id="GO:0000155">
    <property type="term" value="F:phosphorelay sensor kinase activity"/>
    <property type="evidence" value="ECO:0007669"/>
    <property type="project" value="InterPro"/>
</dbReference>
<dbReference type="InterPro" id="IPR050428">
    <property type="entry name" value="TCS_sensor_his_kinase"/>
</dbReference>
<keyword evidence="10 12" id="KW-0472">Membrane</keyword>
<keyword evidence="6 12" id="KW-0812">Transmembrane</keyword>
<protein>
    <recommendedName>
        <fullName evidence="3">histidine kinase</fullName>
        <ecNumber evidence="3">2.7.13.3</ecNumber>
    </recommendedName>
</protein>
<comment type="catalytic activity">
    <reaction evidence="1">
        <text>ATP + protein L-histidine = ADP + protein N-phospho-L-histidine.</text>
        <dbReference type="EC" id="2.7.13.3"/>
    </reaction>
</comment>
<dbReference type="PRINTS" id="PR00344">
    <property type="entry name" value="BCTRLSENSOR"/>
</dbReference>
<evidence type="ECO:0000259" key="14">
    <source>
        <dbReference type="PROSITE" id="PS50885"/>
    </source>
</evidence>
<dbReference type="InterPro" id="IPR003661">
    <property type="entry name" value="HisK_dim/P_dom"/>
</dbReference>
<dbReference type="PROSITE" id="PS50109">
    <property type="entry name" value="HIS_KIN"/>
    <property type="match status" value="1"/>
</dbReference>
<evidence type="ECO:0000256" key="5">
    <source>
        <dbReference type="ARBA" id="ARBA00022679"/>
    </source>
</evidence>
<evidence type="ECO:0000256" key="9">
    <source>
        <dbReference type="ARBA" id="ARBA00023012"/>
    </source>
</evidence>
<sequence>MVAQDERAPDAPPVSGESAVVTRVSTRRDDVPGRSRKASGGRRRIAVPARLRIMGWLVLLLFIALVTVTIVTRNLLVGQARSEATQALYQEAQEFRQFAESGVNQTTGQPYKNGEELLRRHIARQYLESGEIMLGVTADGTVIGRPGGGQDVLTSSTTEFRQILRSPVLTGTVATRDGPLRWSKVPVVGDQGRSEGTFVVAYAVDRDTREVDQMMRTLALVSAIGLVLAAGAAWLVSGQILEPVNTVRRAAARISHDDLTERIPVHGHDEIAALAEQFNGMLDRLDQAFGAQRQFLDDASHELRTPITIIRGNLEFVADDDPLERAEVVRLCTDELDRMSRIVEDLLLLAKSRRPDFVVLEDVALPDLTSDIHAKLRALGARQWQLDSIAEGEARLDPDRVTQAVVQLAANAVQHTGPGDTIRLGSARHVDEVLFWVADSGPGVRQEDGEAIFERFSRGSTGGARGNRTGAGLGLTIVTAIAEAHGGWVELESVPGNGATFTLRFPQPERRDDHIRDQEGRP</sequence>
<comment type="subcellular location">
    <subcellularLocation>
        <location evidence="2">Cell membrane</location>
    </subcellularLocation>
</comment>
<dbReference type="Gene3D" id="1.10.287.130">
    <property type="match status" value="1"/>
</dbReference>
<dbReference type="SUPFAM" id="SSF158472">
    <property type="entry name" value="HAMP domain-like"/>
    <property type="match status" value="1"/>
</dbReference>
<name>A0A4Y3VDF5_9ACTN</name>
<dbReference type="CDD" id="cd00082">
    <property type="entry name" value="HisKA"/>
    <property type="match status" value="1"/>
</dbReference>
<dbReference type="AlphaFoldDB" id="A0A4Y3VDF5"/>
<gene>
    <name evidence="15" type="ORF">SSP24_12660</name>
</gene>
<evidence type="ECO:0000256" key="7">
    <source>
        <dbReference type="ARBA" id="ARBA00022777"/>
    </source>
</evidence>
<dbReference type="Pfam" id="PF00512">
    <property type="entry name" value="HisKA"/>
    <property type="match status" value="1"/>
</dbReference>
<dbReference type="Gene3D" id="6.10.340.10">
    <property type="match status" value="1"/>
</dbReference>
<keyword evidence="9" id="KW-0902">Two-component regulatory system</keyword>
<keyword evidence="16" id="KW-1185">Reference proteome</keyword>
<evidence type="ECO:0000259" key="13">
    <source>
        <dbReference type="PROSITE" id="PS50109"/>
    </source>
</evidence>
<dbReference type="InterPro" id="IPR004358">
    <property type="entry name" value="Sig_transdc_His_kin-like_C"/>
</dbReference>
<comment type="caution">
    <text evidence="15">The sequence shown here is derived from an EMBL/GenBank/DDBJ whole genome shotgun (WGS) entry which is preliminary data.</text>
</comment>
<evidence type="ECO:0000256" key="8">
    <source>
        <dbReference type="ARBA" id="ARBA00022989"/>
    </source>
</evidence>
<dbReference type="SUPFAM" id="SSF47384">
    <property type="entry name" value="Homodimeric domain of signal transducing histidine kinase"/>
    <property type="match status" value="1"/>
</dbReference>
<dbReference type="Pfam" id="PF02518">
    <property type="entry name" value="HATPase_c"/>
    <property type="match status" value="1"/>
</dbReference>
<organism evidence="15 16">
    <name type="scientific">Streptomyces spinoverrucosus</name>
    <dbReference type="NCBI Taxonomy" id="284043"/>
    <lineage>
        <taxon>Bacteria</taxon>
        <taxon>Bacillati</taxon>
        <taxon>Actinomycetota</taxon>
        <taxon>Actinomycetes</taxon>
        <taxon>Kitasatosporales</taxon>
        <taxon>Streptomycetaceae</taxon>
        <taxon>Streptomyces</taxon>
    </lineage>
</organism>
<accession>A0A4Y3VDF5</accession>
<evidence type="ECO:0000256" key="3">
    <source>
        <dbReference type="ARBA" id="ARBA00012438"/>
    </source>
</evidence>
<dbReference type="InterPro" id="IPR036097">
    <property type="entry name" value="HisK_dim/P_sf"/>
</dbReference>
<dbReference type="SMART" id="SM00304">
    <property type="entry name" value="HAMP"/>
    <property type="match status" value="1"/>
</dbReference>
<dbReference type="SMART" id="SM00388">
    <property type="entry name" value="HisKA"/>
    <property type="match status" value="1"/>
</dbReference>
<keyword evidence="8 12" id="KW-1133">Transmembrane helix</keyword>
<keyword evidence="4" id="KW-0597">Phosphoprotein</keyword>
<dbReference type="SUPFAM" id="SSF55874">
    <property type="entry name" value="ATPase domain of HSP90 chaperone/DNA topoisomerase II/histidine kinase"/>
    <property type="match status" value="1"/>
</dbReference>
<dbReference type="Pfam" id="PF00672">
    <property type="entry name" value="HAMP"/>
    <property type="match status" value="1"/>
</dbReference>
<dbReference type="PANTHER" id="PTHR45436:SF5">
    <property type="entry name" value="SENSOR HISTIDINE KINASE TRCS"/>
    <property type="match status" value="1"/>
</dbReference>
<proteinExistence type="predicted"/>
<dbReference type="SMART" id="SM00387">
    <property type="entry name" value="HATPase_c"/>
    <property type="match status" value="1"/>
</dbReference>
<dbReference type="InterPro" id="IPR003594">
    <property type="entry name" value="HATPase_dom"/>
</dbReference>
<dbReference type="InterPro" id="IPR003660">
    <property type="entry name" value="HAMP_dom"/>
</dbReference>
<dbReference type="GO" id="GO:0005886">
    <property type="term" value="C:plasma membrane"/>
    <property type="evidence" value="ECO:0007669"/>
    <property type="project" value="UniProtKB-SubCell"/>
</dbReference>
<dbReference type="Proteomes" id="UP000317881">
    <property type="component" value="Unassembled WGS sequence"/>
</dbReference>
<dbReference type="FunFam" id="1.10.287.130:FF:000001">
    <property type="entry name" value="Two-component sensor histidine kinase"/>
    <property type="match status" value="1"/>
</dbReference>
<dbReference type="PROSITE" id="PS50885">
    <property type="entry name" value="HAMP"/>
    <property type="match status" value="1"/>
</dbReference>
<evidence type="ECO:0000256" key="10">
    <source>
        <dbReference type="ARBA" id="ARBA00023136"/>
    </source>
</evidence>
<evidence type="ECO:0000313" key="15">
    <source>
        <dbReference type="EMBL" id="GEC03611.1"/>
    </source>
</evidence>
<reference evidence="15 16" key="1">
    <citation type="submission" date="2019-06" db="EMBL/GenBank/DDBJ databases">
        <title>Whole genome shotgun sequence of Streptomyces spinoverrucosus NBRC 14228.</title>
        <authorList>
            <person name="Hosoyama A."/>
            <person name="Uohara A."/>
            <person name="Ohji S."/>
            <person name="Ichikawa N."/>
        </authorList>
    </citation>
    <scope>NUCLEOTIDE SEQUENCE [LARGE SCALE GENOMIC DNA]</scope>
    <source>
        <strain evidence="15 16">NBRC 14228</strain>
    </source>
</reference>
<dbReference type="InterPro" id="IPR005467">
    <property type="entry name" value="His_kinase_dom"/>
</dbReference>
<feature type="domain" description="HAMP" evidence="14">
    <location>
        <begin position="238"/>
        <end position="290"/>
    </location>
</feature>
<keyword evidence="5" id="KW-0808">Transferase</keyword>
<dbReference type="PANTHER" id="PTHR45436">
    <property type="entry name" value="SENSOR HISTIDINE KINASE YKOH"/>
    <property type="match status" value="1"/>
</dbReference>
<evidence type="ECO:0000256" key="2">
    <source>
        <dbReference type="ARBA" id="ARBA00004236"/>
    </source>
</evidence>
<dbReference type="Gene3D" id="3.30.565.10">
    <property type="entry name" value="Histidine kinase-like ATPase, C-terminal domain"/>
    <property type="match status" value="1"/>
</dbReference>
<evidence type="ECO:0000256" key="1">
    <source>
        <dbReference type="ARBA" id="ARBA00000085"/>
    </source>
</evidence>
<dbReference type="OrthoDB" id="9786919at2"/>
<feature type="region of interest" description="Disordered" evidence="11">
    <location>
        <begin position="1"/>
        <end position="40"/>
    </location>
</feature>
<evidence type="ECO:0000256" key="6">
    <source>
        <dbReference type="ARBA" id="ARBA00022692"/>
    </source>
</evidence>